<dbReference type="GO" id="GO:0090729">
    <property type="term" value="F:toxin activity"/>
    <property type="evidence" value="ECO:0007669"/>
    <property type="project" value="UniProtKB-KW"/>
</dbReference>
<dbReference type="GO" id="GO:0030598">
    <property type="term" value="F:rRNA N-glycosylase activity"/>
    <property type="evidence" value="ECO:0007669"/>
    <property type="project" value="UniProtKB-EC"/>
</dbReference>
<evidence type="ECO:0000313" key="3">
    <source>
        <dbReference type="Proteomes" id="UP000595140"/>
    </source>
</evidence>
<keyword evidence="1" id="KW-0652">Protein synthesis inhibitor</keyword>
<dbReference type="SUPFAM" id="SSF56371">
    <property type="entry name" value="Ribosome inactivating proteins (RIP)"/>
    <property type="match status" value="1"/>
</dbReference>
<dbReference type="GO" id="GO:0017148">
    <property type="term" value="P:negative regulation of translation"/>
    <property type="evidence" value="ECO:0007669"/>
    <property type="project" value="UniProtKB-KW"/>
</dbReference>
<proteinExistence type="inferred from homology"/>
<dbReference type="InterPro" id="IPR001574">
    <property type="entry name" value="Ribosome_inactivat_prot"/>
</dbReference>
<keyword evidence="1" id="KW-0611">Plant defense</keyword>
<dbReference type="InterPro" id="IPR016138">
    <property type="entry name" value="Ribosome_inactivat_prot_sub1"/>
</dbReference>
<dbReference type="InterPro" id="IPR036041">
    <property type="entry name" value="Ribosome-inact_prot_sf"/>
</dbReference>
<comment type="similarity">
    <text evidence="1">Belongs to the ribosome-inactivating protein family.</text>
</comment>
<dbReference type="Gene3D" id="3.40.420.10">
    <property type="entry name" value="Ricin (A subunit), domain 1"/>
    <property type="match status" value="1"/>
</dbReference>
<dbReference type="EC" id="3.2.2.22" evidence="1"/>
<dbReference type="GO" id="GO:0006952">
    <property type="term" value="P:defense response"/>
    <property type="evidence" value="ECO:0007669"/>
    <property type="project" value="UniProtKB-KW"/>
</dbReference>
<reference evidence="2 3" key="1">
    <citation type="submission" date="2018-04" db="EMBL/GenBank/DDBJ databases">
        <authorList>
            <person name="Vogel A."/>
        </authorList>
    </citation>
    <scope>NUCLEOTIDE SEQUENCE [LARGE SCALE GENOMIC DNA]</scope>
</reference>
<accession>A0A484L1J6</accession>
<evidence type="ECO:0000313" key="2">
    <source>
        <dbReference type="EMBL" id="VFQ70189.1"/>
    </source>
</evidence>
<organism evidence="2 3">
    <name type="scientific">Cuscuta campestris</name>
    <dbReference type="NCBI Taxonomy" id="132261"/>
    <lineage>
        <taxon>Eukaryota</taxon>
        <taxon>Viridiplantae</taxon>
        <taxon>Streptophyta</taxon>
        <taxon>Embryophyta</taxon>
        <taxon>Tracheophyta</taxon>
        <taxon>Spermatophyta</taxon>
        <taxon>Magnoliopsida</taxon>
        <taxon>eudicotyledons</taxon>
        <taxon>Gunneridae</taxon>
        <taxon>Pentapetalae</taxon>
        <taxon>asterids</taxon>
        <taxon>lamiids</taxon>
        <taxon>Solanales</taxon>
        <taxon>Convolvulaceae</taxon>
        <taxon>Cuscuteae</taxon>
        <taxon>Cuscuta</taxon>
        <taxon>Cuscuta subgen. Grammica</taxon>
        <taxon>Cuscuta sect. Cleistogrammica</taxon>
    </lineage>
</organism>
<gene>
    <name evidence="2" type="ORF">CCAM_LOCUS11965</name>
</gene>
<keyword evidence="1" id="KW-0378">Hydrolase</keyword>
<protein>
    <recommendedName>
        <fullName evidence="1">rRNA N-glycosylase</fullName>
        <ecNumber evidence="1">3.2.2.22</ecNumber>
    </recommendedName>
</protein>
<evidence type="ECO:0000256" key="1">
    <source>
        <dbReference type="RuleBase" id="RU004915"/>
    </source>
</evidence>
<comment type="catalytic activity">
    <reaction evidence="1">
        <text>Endohydrolysis of the N-glycosidic bond at one specific adenosine on the 28S rRNA.</text>
        <dbReference type="EC" id="3.2.2.22"/>
    </reaction>
</comment>
<dbReference type="AlphaFoldDB" id="A0A484L1J6"/>
<name>A0A484L1J6_9ASTE</name>
<dbReference type="Proteomes" id="UP000595140">
    <property type="component" value="Unassembled WGS sequence"/>
</dbReference>
<dbReference type="Pfam" id="PF00161">
    <property type="entry name" value="RIP"/>
    <property type="match status" value="1"/>
</dbReference>
<keyword evidence="1" id="KW-0800">Toxin</keyword>
<keyword evidence="3" id="KW-1185">Reference proteome</keyword>
<sequence>MPPKSSKGKEVEAASGVKLARYIHYEELDKSDKFVFDLNSDVQELKQRFSILMEYMRRKASEEGCDFGGIYEVRCVNGCPLLEIKVTYKDISTKFLIAKTNLYIVGYSYKDKYYCFKDADIKLIGCEDLVESTKYEYSFCTGLGAKMMKNALYDMQKTEPPVRKKAAEAYFVHLSESARFRPIESQIYVGIELGSVADFDEIPDWENKSFAWFRKSKSVGNERNIMTLISPSASPNFDKDSKPFDFARDLVHNWESFSACWISYIGTESLSFDTTNMGINFQQCGLRNLHCLKSTLALLSNVNLGKLYSEVGTRSKSGELMKLKDMIGYWERERSSKELPK</sequence>
<dbReference type="EMBL" id="OOIL02000889">
    <property type="protein sequence ID" value="VFQ70189.1"/>
    <property type="molecule type" value="Genomic_DNA"/>
</dbReference>